<keyword evidence="1" id="KW-1133">Transmembrane helix</keyword>
<dbReference type="EnsemblMetazoa" id="CLYHEMT005791.1">
    <property type="protein sequence ID" value="CLYHEMP005791.1"/>
    <property type="gene ID" value="CLYHEMG005791"/>
</dbReference>
<accession>A0A7M5U3N4</accession>
<dbReference type="Gene3D" id="1.20.140.150">
    <property type="match status" value="1"/>
</dbReference>
<feature type="transmembrane region" description="Helical" evidence="1">
    <location>
        <begin position="166"/>
        <end position="190"/>
    </location>
</feature>
<evidence type="ECO:0000313" key="3">
    <source>
        <dbReference type="Proteomes" id="UP000594262"/>
    </source>
</evidence>
<keyword evidence="1" id="KW-0812">Transmembrane</keyword>
<keyword evidence="1" id="KW-0472">Membrane</keyword>
<dbReference type="Proteomes" id="UP000594262">
    <property type="component" value="Unplaced"/>
</dbReference>
<feature type="transmembrane region" description="Helical" evidence="1">
    <location>
        <begin position="125"/>
        <end position="146"/>
    </location>
</feature>
<keyword evidence="3" id="KW-1185">Reference proteome</keyword>
<feature type="transmembrane region" description="Helical" evidence="1">
    <location>
        <begin position="90"/>
        <end position="113"/>
    </location>
</feature>
<protein>
    <submittedName>
        <fullName evidence="2">Uncharacterized protein</fullName>
    </submittedName>
</protein>
<organism evidence="2 3">
    <name type="scientific">Clytia hemisphaerica</name>
    <dbReference type="NCBI Taxonomy" id="252671"/>
    <lineage>
        <taxon>Eukaryota</taxon>
        <taxon>Metazoa</taxon>
        <taxon>Cnidaria</taxon>
        <taxon>Hydrozoa</taxon>
        <taxon>Hydroidolina</taxon>
        <taxon>Leptothecata</taxon>
        <taxon>Obeliida</taxon>
        <taxon>Clytiidae</taxon>
        <taxon>Clytia</taxon>
    </lineage>
</organism>
<dbReference type="RefSeq" id="XP_066911881.1">
    <property type="nucleotide sequence ID" value="XM_067055780.1"/>
</dbReference>
<feature type="transmembrane region" description="Helical" evidence="1">
    <location>
        <begin position="7"/>
        <end position="28"/>
    </location>
</feature>
<name>A0A7M5U3N4_9CNID</name>
<sequence length="281" mass="31343">MNSSYKLLVSTICILVLGLAGLIVGMLADHWFHIEMPGAYTSNFGMLRLCIRKWSFDNRYETTCSQRPIQTFSDNTVWQLPIEGAVFDEILTLLMTSTLIGGVAFAFFAFMGLTMEKKRFRWRLTGVFGFFLTLTAAIIAITACAISEGYIQNELLHRDYNVTEQWTSTVCWCGAALLIIACLASLFVIYKAPDDDSNKDYSNTGNTEPVYTVQANILHTNENLYMDAVTALPDTVALSLDFFNIANELPPPPSYAEARRDQGTPPSYIEIVGISNPYTSL</sequence>
<dbReference type="GeneID" id="136799095"/>
<evidence type="ECO:0000256" key="1">
    <source>
        <dbReference type="SAM" id="Phobius"/>
    </source>
</evidence>
<evidence type="ECO:0000313" key="2">
    <source>
        <dbReference type="EnsemblMetazoa" id="CLYHEMP005791.1"/>
    </source>
</evidence>
<proteinExistence type="predicted"/>
<dbReference type="AlphaFoldDB" id="A0A7M5U3N4"/>
<reference evidence="2" key="1">
    <citation type="submission" date="2021-01" db="UniProtKB">
        <authorList>
            <consortium name="EnsemblMetazoa"/>
        </authorList>
    </citation>
    <scope>IDENTIFICATION</scope>
</reference>